<evidence type="ECO:0000313" key="4">
    <source>
        <dbReference type="Proteomes" id="UP000054845"/>
    </source>
</evidence>
<evidence type="ECO:0000313" key="3">
    <source>
        <dbReference type="EMBL" id="CEH11935.1"/>
    </source>
</evidence>
<dbReference type="STRING" id="401625.A0A0P1B7Q5"/>
<feature type="compositionally biased region" description="Polar residues" evidence="1">
    <location>
        <begin position="36"/>
        <end position="47"/>
    </location>
</feature>
<reference evidence="4" key="1">
    <citation type="submission" date="2014-09" db="EMBL/GenBank/DDBJ databases">
        <authorList>
            <person name="Sharma Rahul"/>
            <person name="Thines Marco"/>
        </authorList>
    </citation>
    <scope>NUCLEOTIDE SEQUENCE [LARGE SCALE GENOMIC DNA]</scope>
</reference>
<protein>
    <submittedName>
        <fullName evidence="3">Uncharacterized protein</fullName>
    </submittedName>
</protein>
<dbReference type="OrthoDB" id="2310204at2759"/>
<accession>A0A0P1B7Q5</accession>
<feature type="region of interest" description="Disordered" evidence="1">
    <location>
        <begin position="22"/>
        <end position="47"/>
    </location>
</feature>
<feature type="compositionally biased region" description="Polar residues" evidence="1">
    <location>
        <begin position="233"/>
        <end position="244"/>
    </location>
</feature>
<dbReference type="AlphaFoldDB" id="A0A0P1B7Q5"/>
<organism evidence="3 4">
    <name type="scientific">Ceraceosorus bombacis</name>
    <dbReference type="NCBI Taxonomy" id="401625"/>
    <lineage>
        <taxon>Eukaryota</taxon>
        <taxon>Fungi</taxon>
        <taxon>Dikarya</taxon>
        <taxon>Basidiomycota</taxon>
        <taxon>Ustilaginomycotina</taxon>
        <taxon>Exobasidiomycetes</taxon>
        <taxon>Ceraceosorales</taxon>
        <taxon>Ceraceosoraceae</taxon>
        <taxon>Ceraceosorus</taxon>
    </lineage>
</organism>
<keyword evidence="2" id="KW-0732">Signal</keyword>
<evidence type="ECO:0000256" key="2">
    <source>
        <dbReference type="SAM" id="SignalP"/>
    </source>
</evidence>
<dbReference type="Proteomes" id="UP000054845">
    <property type="component" value="Unassembled WGS sequence"/>
</dbReference>
<sequence length="276" mass="29161">MQLPTIVLAACTLLAATHRVAGRPSSHPLSDPIKRQSATGYANPTDNGGSWLTTTAVGLGEPLNVIISGESDEGYFRSLFYSEGSCFNITLGNEQAANLGDGQGTLNQTDIKRYNYYLGDSGTCLQSLNGGPHFRYWQQSTTRAWFLATSYSDDAETNHMIIPNGYDLNRDQLSSNATNATGTFSPGGFEYTATRTQAPLLADVPLESINHGIATDGNVDILTVRIRKTGTLGANSNQPASVTNARGGSSGASRSVEMSTAAMLLLAVPLGASCLL</sequence>
<evidence type="ECO:0000256" key="1">
    <source>
        <dbReference type="SAM" id="MobiDB-lite"/>
    </source>
</evidence>
<feature type="chain" id="PRO_5006059245" evidence="2">
    <location>
        <begin position="23"/>
        <end position="276"/>
    </location>
</feature>
<feature type="signal peptide" evidence="2">
    <location>
        <begin position="1"/>
        <end position="22"/>
    </location>
</feature>
<dbReference type="EMBL" id="CCYA01000065">
    <property type="protein sequence ID" value="CEH11935.1"/>
    <property type="molecule type" value="Genomic_DNA"/>
</dbReference>
<feature type="region of interest" description="Disordered" evidence="1">
    <location>
        <begin position="233"/>
        <end position="253"/>
    </location>
</feature>
<keyword evidence="4" id="KW-1185">Reference proteome</keyword>
<proteinExistence type="predicted"/>
<name>A0A0P1B7Q5_9BASI</name>